<dbReference type="EMBL" id="ATBP01002416">
    <property type="protein sequence ID" value="ETR65880.1"/>
    <property type="molecule type" value="Genomic_DNA"/>
</dbReference>
<dbReference type="AlphaFoldDB" id="A0A1V1NTG1"/>
<protein>
    <submittedName>
        <fullName evidence="1">Uncharacterized protein</fullName>
    </submittedName>
</protein>
<evidence type="ECO:0000313" key="1">
    <source>
        <dbReference type="EMBL" id="ETR65880.1"/>
    </source>
</evidence>
<sequence>MNIRDAFLHARESLDFPCNIQTPQLNDNNNDIANENDDGIVSFHQNIGSGIQYAANAPSAGVVSESKDISTTTAIVNINNASGVSSIQKAVAVIIPPCETIDLDNPNQIYATEMISENESEYTFVYDTIEQYGKYHVSLFSLDDHQRISQPQAATFTSWAHLPDSYESDNTWQTARIIPINNQDPYHTRISGYDWNQSHNFHTLDDEDWLMIYCVKNDIYTIKLNACSTCLNVNPVIEIYTSNDSESIT</sequence>
<dbReference type="Proteomes" id="UP000189670">
    <property type="component" value="Unassembled WGS sequence"/>
</dbReference>
<proteinExistence type="predicted"/>
<name>A0A1V1NTG1_9BACT</name>
<feature type="non-terminal residue" evidence="1">
    <location>
        <position position="249"/>
    </location>
</feature>
<accession>A0A1V1NTG1</accession>
<reference evidence="2" key="1">
    <citation type="submission" date="2012-11" db="EMBL/GenBank/DDBJ databases">
        <authorList>
            <person name="Lucero-Rivera Y.E."/>
            <person name="Tovar-Ramirez D."/>
        </authorList>
    </citation>
    <scope>NUCLEOTIDE SEQUENCE [LARGE SCALE GENOMIC DNA]</scope>
    <source>
        <strain evidence="2">Araruama</strain>
    </source>
</reference>
<organism evidence="1 2">
    <name type="scientific">Candidatus Magnetoglobus multicellularis str. Araruama</name>
    <dbReference type="NCBI Taxonomy" id="890399"/>
    <lineage>
        <taxon>Bacteria</taxon>
        <taxon>Pseudomonadati</taxon>
        <taxon>Thermodesulfobacteriota</taxon>
        <taxon>Desulfobacteria</taxon>
        <taxon>Desulfobacterales</taxon>
        <taxon>Desulfobacteraceae</taxon>
        <taxon>Candidatus Magnetoglobus</taxon>
    </lineage>
</organism>
<gene>
    <name evidence="1" type="ORF">OMM_13573</name>
</gene>
<comment type="caution">
    <text evidence="1">The sequence shown here is derived from an EMBL/GenBank/DDBJ whole genome shotgun (WGS) entry which is preliminary data.</text>
</comment>
<evidence type="ECO:0000313" key="2">
    <source>
        <dbReference type="Proteomes" id="UP000189670"/>
    </source>
</evidence>